<evidence type="ECO:0000313" key="16">
    <source>
        <dbReference type="Proteomes" id="UP000515204"/>
    </source>
</evidence>
<evidence type="ECO:0000256" key="13">
    <source>
        <dbReference type="SAM" id="MobiDB-lite"/>
    </source>
</evidence>
<evidence type="ECO:0000256" key="3">
    <source>
        <dbReference type="ARBA" id="ARBA00013169"/>
    </source>
</evidence>
<feature type="region of interest" description="Disordered" evidence="13">
    <location>
        <begin position="928"/>
        <end position="954"/>
    </location>
</feature>
<dbReference type="PANTHER" id="PTHR11946">
    <property type="entry name" value="VALYL-TRNA SYNTHETASES"/>
    <property type="match status" value="1"/>
</dbReference>
<dbReference type="Gene3D" id="3.90.740.10">
    <property type="entry name" value="Valyl/Leucyl/Isoleucyl-tRNA synthetase, editing domain"/>
    <property type="match status" value="1"/>
</dbReference>
<evidence type="ECO:0000313" key="17">
    <source>
        <dbReference type="RefSeq" id="XP_014482250.1"/>
    </source>
</evidence>
<keyword evidence="7 12" id="KW-0067">ATP-binding</keyword>
<gene>
    <name evidence="17 18 19 20 21" type="primary">LOC106748342</name>
</gene>
<dbReference type="SUPFAM" id="SSF52374">
    <property type="entry name" value="Nucleotidylyl transferase"/>
    <property type="match status" value="1"/>
</dbReference>
<sequence length="954" mass="109654">MQRLSNRLTVRANFCRRCYCSSVKSNNDQRLADFPATYNIENVEQRYNVWQQNKYFASSRERASDSDRKDSFTMILPPPNITGVLHLGHALTATVQDVLARWYRMRGYSVLWIPGLDHAGIATQVVVEKHLRHTRNLSRLDLTREEFTSLVWRWKADKAGTIRDQLKMLGASLDWDREYFTVDQRHSAAVTEAFVRLHERGLLYRGCDFVNWSPSLRSTVSEIEVVDVAVRGSTKLSVPGYRNKVTFGRMMKLAYPVEDSEEELIVATTRPETIFGDVALAVHPDDERYARYIGRRVTHPVRNVPIPIVADSAVRKDFGTGVLKITPAHDRRDHGIAKKHNLPLIGVINEDGNMTDVCKGFEGLPRFDAREKLMHELFVRGVLRDVNNEHSVMLPRCSRSQDIVEQLLKEQWFVKCDEMAKNAVDALENESLRIVPDVHEQQWRDWLGNIRDWCVSRQLWWGHQIPAYSVVCDGSWIVARSEEEAHSIARRKYGDAVELRRDGDVLDTWFSSAIVPFATLGWPEDTQDMAKYYPLSLMETGHDILMLWVARMVMLGLELTQRLPFKEVLLHGVLCDANGRKMSKSSGNVISPESIINGCSLEELNAQATRSHEAGILSADELRRTLRVNAKSYPEGIIDCGVDALRMALCSRNIKNHNVSFDIADCRTYKNLCNKIWQASKYMLLMVNEDREGNEDTENLSNLDRWILSRLSQTVETVNTAFAERDFYKAAFAIRQFLHYEFCDFYLEGTKFGFRDGDARVASGHSYTLKRCLEVSLRLFAPLVPYLADDLYTRLAKKLPMSFLQVSSLLEAEYPEFEEFEHLRNVSLEEDFQKIIDLIDAIRTCMANVSKKLHPEVNILTGDARDYDLYKDNVNLIKGVSRIWNVPIHLTRDCEMARKDNHDEIRYVHTDDCSLHIAIADASATKQIKRNIERKRDPNTEKPKASPKLKQQEI</sequence>
<organism evidence="16 20">
    <name type="scientific">Dinoponera quadriceps</name>
    <name type="common">South American ant</name>
    <dbReference type="NCBI Taxonomy" id="609295"/>
    <lineage>
        <taxon>Eukaryota</taxon>
        <taxon>Metazoa</taxon>
        <taxon>Ecdysozoa</taxon>
        <taxon>Arthropoda</taxon>
        <taxon>Hexapoda</taxon>
        <taxon>Insecta</taxon>
        <taxon>Pterygota</taxon>
        <taxon>Neoptera</taxon>
        <taxon>Endopterygota</taxon>
        <taxon>Hymenoptera</taxon>
        <taxon>Apocrita</taxon>
        <taxon>Aculeata</taxon>
        <taxon>Formicoidea</taxon>
        <taxon>Formicidae</taxon>
        <taxon>Ponerinae</taxon>
        <taxon>Ponerini</taxon>
        <taxon>Dinoponera</taxon>
    </lineage>
</organism>
<keyword evidence="5 12" id="KW-0436">Ligase</keyword>
<dbReference type="GO" id="GO:0002161">
    <property type="term" value="F:aminoacyl-tRNA deacylase activity"/>
    <property type="evidence" value="ECO:0007669"/>
    <property type="project" value="InterPro"/>
</dbReference>
<evidence type="ECO:0000256" key="10">
    <source>
        <dbReference type="ARBA" id="ARBA00029936"/>
    </source>
</evidence>
<dbReference type="OrthoDB" id="629407at2759"/>
<keyword evidence="8 12" id="KW-0648">Protein biosynthesis</keyword>
<dbReference type="InterPro" id="IPR013155">
    <property type="entry name" value="M/V/L/I-tRNA-synth_anticd-bd"/>
</dbReference>
<dbReference type="FunFam" id="3.40.50.620:FF:000078">
    <property type="entry name" value="Valine--tRNA ligase, mitochondrial"/>
    <property type="match status" value="1"/>
</dbReference>
<accession>A0A6P3XWF7</accession>
<dbReference type="Gene3D" id="1.10.730.10">
    <property type="entry name" value="Isoleucyl-tRNA Synthetase, Domain 1"/>
    <property type="match status" value="1"/>
</dbReference>
<dbReference type="GeneID" id="106748342"/>
<reference evidence="17 18" key="1">
    <citation type="submission" date="2025-04" db="UniProtKB">
        <authorList>
            <consortium name="RefSeq"/>
        </authorList>
    </citation>
    <scope>IDENTIFICATION</scope>
</reference>
<evidence type="ECO:0000313" key="19">
    <source>
        <dbReference type="RefSeq" id="XP_014482252.1"/>
    </source>
</evidence>
<dbReference type="Gene3D" id="3.40.50.620">
    <property type="entry name" value="HUPs"/>
    <property type="match status" value="2"/>
</dbReference>
<dbReference type="CTD" id="39023"/>
<evidence type="ECO:0000259" key="15">
    <source>
        <dbReference type="Pfam" id="PF08264"/>
    </source>
</evidence>
<dbReference type="CDD" id="cd00817">
    <property type="entry name" value="ValRS_core"/>
    <property type="match status" value="1"/>
</dbReference>
<dbReference type="Pfam" id="PF08264">
    <property type="entry name" value="Anticodon_1"/>
    <property type="match status" value="1"/>
</dbReference>
<dbReference type="RefSeq" id="XP_014482254.1">
    <property type="nucleotide sequence ID" value="XM_014626768.1"/>
</dbReference>
<comment type="subcellular location">
    <subcellularLocation>
        <location evidence="1">Cytoplasm</location>
    </subcellularLocation>
</comment>
<dbReference type="RefSeq" id="XP_014482250.1">
    <property type="nucleotide sequence ID" value="XM_014626764.1"/>
</dbReference>
<evidence type="ECO:0000313" key="18">
    <source>
        <dbReference type="RefSeq" id="XP_014482251.1"/>
    </source>
</evidence>
<keyword evidence="16" id="KW-1185">Reference proteome</keyword>
<dbReference type="PANTHER" id="PTHR11946:SF109">
    <property type="entry name" value="VALINE--TRNA LIGASE"/>
    <property type="match status" value="1"/>
</dbReference>
<keyword evidence="6 12" id="KW-0547">Nucleotide-binding</keyword>
<dbReference type="EC" id="6.1.1.9" evidence="3"/>
<feature type="domain" description="Aminoacyl-tRNA synthetase class Ia" evidence="14">
    <location>
        <begin position="45"/>
        <end position="653"/>
    </location>
</feature>
<evidence type="ECO:0000313" key="20">
    <source>
        <dbReference type="RefSeq" id="XP_014482253.1"/>
    </source>
</evidence>
<evidence type="ECO:0000256" key="2">
    <source>
        <dbReference type="ARBA" id="ARBA00005594"/>
    </source>
</evidence>
<protein>
    <recommendedName>
        <fullName evidence="3">valine--tRNA ligase</fullName>
        <ecNumber evidence="3">6.1.1.9</ecNumber>
    </recommendedName>
    <alternativeName>
        <fullName evidence="10">Valyl-tRNA synthetase</fullName>
    </alternativeName>
</protein>
<name>A0A6P3XWF7_DINQU</name>
<dbReference type="GO" id="GO:0005829">
    <property type="term" value="C:cytosol"/>
    <property type="evidence" value="ECO:0007669"/>
    <property type="project" value="TreeGrafter"/>
</dbReference>
<dbReference type="AlphaFoldDB" id="A0A6P3XWF7"/>
<dbReference type="InterPro" id="IPR009008">
    <property type="entry name" value="Val/Leu/Ile-tRNA-synth_edit"/>
</dbReference>
<dbReference type="NCBIfam" id="NF004349">
    <property type="entry name" value="PRK05729.1"/>
    <property type="match status" value="1"/>
</dbReference>
<dbReference type="InterPro" id="IPR033705">
    <property type="entry name" value="Anticodon_Ia_Val"/>
</dbReference>
<feature type="compositionally biased region" description="Basic and acidic residues" evidence="13">
    <location>
        <begin position="930"/>
        <end position="954"/>
    </location>
</feature>
<evidence type="ECO:0000256" key="12">
    <source>
        <dbReference type="RuleBase" id="RU363035"/>
    </source>
</evidence>
<dbReference type="RefSeq" id="XP_014482252.1">
    <property type="nucleotide sequence ID" value="XM_014626766.1"/>
</dbReference>
<dbReference type="SUPFAM" id="SSF47323">
    <property type="entry name" value="Anticodon-binding domain of a subclass of class I aminoacyl-tRNA synthetases"/>
    <property type="match status" value="1"/>
</dbReference>
<comment type="similarity">
    <text evidence="2 12">Belongs to the class-I aminoacyl-tRNA synthetase family.</text>
</comment>
<dbReference type="FunFam" id="3.90.740.10:FF:000008">
    <property type="entry name" value="Valine--tRNA ligase, mitochondrial"/>
    <property type="match status" value="1"/>
</dbReference>
<dbReference type="Pfam" id="PF00133">
    <property type="entry name" value="tRNA-synt_1"/>
    <property type="match status" value="1"/>
</dbReference>
<evidence type="ECO:0000256" key="4">
    <source>
        <dbReference type="ARBA" id="ARBA00022490"/>
    </source>
</evidence>
<evidence type="ECO:0000256" key="5">
    <source>
        <dbReference type="ARBA" id="ARBA00022598"/>
    </source>
</evidence>
<dbReference type="RefSeq" id="XP_014482253.1">
    <property type="nucleotide sequence ID" value="XM_014626767.1"/>
</dbReference>
<dbReference type="NCBIfam" id="TIGR00422">
    <property type="entry name" value="valS"/>
    <property type="match status" value="1"/>
</dbReference>
<dbReference type="RefSeq" id="XP_014482251.1">
    <property type="nucleotide sequence ID" value="XM_014626765.1"/>
</dbReference>
<dbReference type="InterPro" id="IPR001412">
    <property type="entry name" value="aa-tRNA-synth_I_CS"/>
</dbReference>
<dbReference type="PROSITE" id="PS00178">
    <property type="entry name" value="AA_TRNA_LIGASE_I"/>
    <property type="match status" value="1"/>
</dbReference>
<evidence type="ECO:0000256" key="9">
    <source>
        <dbReference type="ARBA" id="ARBA00023146"/>
    </source>
</evidence>
<dbReference type="GO" id="GO:0006438">
    <property type="term" value="P:valyl-tRNA aminoacylation"/>
    <property type="evidence" value="ECO:0007669"/>
    <property type="project" value="InterPro"/>
</dbReference>
<dbReference type="KEGG" id="dqu:106748342"/>
<feature type="domain" description="Methionyl/Valyl/Leucyl/Isoleucyl-tRNA synthetase anticodon-binding" evidence="15">
    <location>
        <begin position="704"/>
        <end position="845"/>
    </location>
</feature>
<dbReference type="InterPro" id="IPR002300">
    <property type="entry name" value="aa-tRNA-synth_Ia"/>
</dbReference>
<dbReference type="GO" id="GO:0004832">
    <property type="term" value="F:valine-tRNA ligase activity"/>
    <property type="evidence" value="ECO:0007669"/>
    <property type="project" value="UniProtKB-EC"/>
</dbReference>
<evidence type="ECO:0000313" key="21">
    <source>
        <dbReference type="RefSeq" id="XP_014482254.1"/>
    </source>
</evidence>
<dbReference type="SUPFAM" id="SSF50677">
    <property type="entry name" value="ValRS/IleRS/LeuRS editing domain"/>
    <property type="match status" value="1"/>
</dbReference>
<dbReference type="GO" id="GO:0005524">
    <property type="term" value="F:ATP binding"/>
    <property type="evidence" value="ECO:0007669"/>
    <property type="project" value="UniProtKB-KW"/>
</dbReference>
<evidence type="ECO:0000256" key="7">
    <source>
        <dbReference type="ARBA" id="ARBA00022840"/>
    </source>
</evidence>
<evidence type="ECO:0000256" key="1">
    <source>
        <dbReference type="ARBA" id="ARBA00004496"/>
    </source>
</evidence>
<dbReference type="InterPro" id="IPR002303">
    <property type="entry name" value="Valyl-tRNA_ligase"/>
</dbReference>
<keyword evidence="9 12" id="KW-0030">Aminoacyl-tRNA synthetase</keyword>
<comment type="catalytic activity">
    <reaction evidence="11">
        <text>tRNA(Val) + L-valine + ATP = L-valyl-tRNA(Val) + AMP + diphosphate</text>
        <dbReference type="Rhea" id="RHEA:10704"/>
        <dbReference type="Rhea" id="RHEA-COMP:9672"/>
        <dbReference type="Rhea" id="RHEA-COMP:9708"/>
        <dbReference type="ChEBI" id="CHEBI:30616"/>
        <dbReference type="ChEBI" id="CHEBI:33019"/>
        <dbReference type="ChEBI" id="CHEBI:57762"/>
        <dbReference type="ChEBI" id="CHEBI:78442"/>
        <dbReference type="ChEBI" id="CHEBI:78537"/>
        <dbReference type="ChEBI" id="CHEBI:456215"/>
        <dbReference type="EC" id="6.1.1.9"/>
    </reaction>
</comment>
<dbReference type="PRINTS" id="PR00986">
    <property type="entry name" value="TRNASYNTHVAL"/>
</dbReference>
<dbReference type="InterPro" id="IPR009080">
    <property type="entry name" value="tRNAsynth_Ia_anticodon-bd"/>
</dbReference>
<proteinExistence type="inferred from homology"/>
<dbReference type="InterPro" id="IPR014729">
    <property type="entry name" value="Rossmann-like_a/b/a_fold"/>
</dbReference>
<keyword evidence="4" id="KW-0963">Cytoplasm</keyword>
<evidence type="ECO:0000256" key="6">
    <source>
        <dbReference type="ARBA" id="ARBA00022741"/>
    </source>
</evidence>
<evidence type="ECO:0000259" key="14">
    <source>
        <dbReference type="Pfam" id="PF00133"/>
    </source>
</evidence>
<evidence type="ECO:0000256" key="11">
    <source>
        <dbReference type="ARBA" id="ARBA00047552"/>
    </source>
</evidence>
<dbReference type="FunFam" id="3.40.50.620:FF:000020">
    <property type="entry name" value="Valine--tRNA ligase, mitochondrial"/>
    <property type="match status" value="1"/>
</dbReference>
<evidence type="ECO:0000256" key="8">
    <source>
        <dbReference type="ARBA" id="ARBA00022917"/>
    </source>
</evidence>
<dbReference type="CDD" id="cd07962">
    <property type="entry name" value="Anticodon_Ia_Val"/>
    <property type="match status" value="1"/>
</dbReference>
<dbReference type="Proteomes" id="UP000515204">
    <property type="component" value="Unplaced"/>
</dbReference>